<proteinExistence type="predicted"/>
<accession>A0A8T2A2W0</accession>
<dbReference type="Proteomes" id="UP000694240">
    <property type="component" value="Chromosome 9"/>
</dbReference>
<organism evidence="1 2">
    <name type="scientific">Arabidopsis thaliana x Arabidopsis arenosa</name>
    <dbReference type="NCBI Taxonomy" id="1240361"/>
    <lineage>
        <taxon>Eukaryota</taxon>
        <taxon>Viridiplantae</taxon>
        <taxon>Streptophyta</taxon>
        <taxon>Embryophyta</taxon>
        <taxon>Tracheophyta</taxon>
        <taxon>Spermatophyta</taxon>
        <taxon>Magnoliopsida</taxon>
        <taxon>eudicotyledons</taxon>
        <taxon>Gunneridae</taxon>
        <taxon>Pentapetalae</taxon>
        <taxon>rosids</taxon>
        <taxon>malvids</taxon>
        <taxon>Brassicales</taxon>
        <taxon>Brassicaceae</taxon>
        <taxon>Camelineae</taxon>
        <taxon>Arabidopsis</taxon>
    </lineage>
</organism>
<keyword evidence="2" id="KW-1185">Reference proteome</keyword>
<feature type="non-terminal residue" evidence="1">
    <location>
        <position position="1"/>
    </location>
</feature>
<evidence type="ECO:0000313" key="2">
    <source>
        <dbReference type="Proteomes" id="UP000694240"/>
    </source>
</evidence>
<sequence length="48" mass="5143">NTTHTRACAPPPPCRAGLGLGHLGNVGLWPTKDILFGENTYEAFSTFL</sequence>
<evidence type="ECO:0000313" key="1">
    <source>
        <dbReference type="EMBL" id="KAG7567883.1"/>
    </source>
</evidence>
<name>A0A8T2A2W0_9BRAS</name>
<gene>
    <name evidence="1" type="ORF">ISN45_Aa04g007190</name>
</gene>
<protein>
    <submittedName>
        <fullName evidence="1">Uncharacterized protein</fullName>
    </submittedName>
</protein>
<feature type="non-terminal residue" evidence="1">
    <location>
        <position position="48"/>
    </location>
</feature>
<reference evidence="1 2" key="1">
    <citation type="submission" date="2020-12" db="EMBL/GenBank/DDBJ databases">
        <title>Concerted genomic and epigenomic changes stabilize Arabidopsis allopolyploids.</title>
        <authorList>
            <person name="Chen Z."/>
        </authorList>
    </citation>
    <scope>NUCLEOTIDE SEQUENCE [LARGE SCALE GENOMIC DNA]</scope>
    <source>
        <strain evidence="1">Allo738</strain>
        <tissue evidence="1">Leaf</tissue>
    </source>
</reference>
<comment type="caution">
    <text evidence="1">The sequence shown here is derived from an EMBL/GenBank/DDBJ whole genome shotgun (WGS) entry which is preliminary data.</text>
</comment>
<dbReference type="EMBL" id="JAEFBK010000009">
    <property type="protein sequence ID" value="KAG7567883.1"/>
    <property type="molecule type" value="Genomic_DNA"/>
</dbReference>
<dbReference type="AlphaFoldDB" id="A0A8T2A2W0"/>